<name>A0ABR0EKZ8_ZASCE</name>
<feature type="transmembrane region" description="Helical" evidence="2">
    <location>
        <begin position="231"/>
        <end position="249"/>
    </location>
</feature>
<organism evidence="3 4">
    <name type="scientific">Zasmidium cellare</name>
    <name type="common">Wine cellar mold</name>
    <name type="synonym">Racodium cellare</name>
    <dbReference type="NCBI Taxonomy" id="395010"/>
    <lineage>
        <taxon>Eukaryota</taxon>
        <taxon>Fungi</taxon>
        <taxon>Dikarya</taxon>
        <taxon>Ascomycota</taxon>
        <taxon>Pezizomycotina</taxon>
        <taxon>Dothideomycetes</taxon>
        <taxon>Dothideomycetidae</taxon>
        <taxon>Mycosphaerellales</taxon>
        <taxon>Mycosphaerellaceae</taxon>
        <taxon>Zasmidium</taxon>
    </lineage>
</organism>
<gene>
    <name evidence="3" type="ORF">PRZ48_007617</name>
</gene>
<dbReference type="Proteomes" id="UP001305779">
    <property type="component" value="Unassembled WGS sequence"/>
</dbReference>
<keyword evidence="4" id="KW-1185">Reference proteome</keyword>
<evidence type="ECO:0000256" key="1">
    <source>
        <dbReference type="SAM" id="MobiDB-lite"/>
    </source>
</evidence>
<keyword evidence="2" id="KW-1133">Transmembrane helix</keyword>
<comment type="caution">
    <text evidence="3">The sequence shown here is derived from an EMBL/GenBank/DDBJ whole genome shotgun (WGS) entry which is preliminary data.</text>
</comment>
<feature type="transmembrane region" description="Helical" evidence="2">
    <location>
        <begin position="192"/>
        <end position="210"/>
    </location>
</feature>
<proteinExistence type="predicted"/>
<protein>
    <submittedName>
        <fullName evidence="3">Uncharacterized protein</fullName>
    </submittedName>
</protein>
<keyword evidence="2" id="KW-0812">Transmembrane</keyword>
<dbReference type="EMBL" id="JAXOVC010000005">
    <property type="protein sequence ID" value="KAK4501808.1"/>
    <property type="molecule type" value="Genomic_DNA"/>
</dbReference>
<accession>A0ABR0EKZ8</accession>
<sequence length="264" mass="29649">MALALLKHVELLDMVQTAADIAKTQMETFTRDFLEQTNLNDTMWSKDSHLFAMPMPVGDPDVWRPHASTAMTRMPQSIYSEISSAVSAGETPWYMEEFPLTTQDFKATPSLTRSYDSWVPVLDFLLAARTVHTTPTAPPQQTPTPTSSPEPHPKQDADLEDDTAETVDPEEHTITEHAISFLKNLLPTWQRLLVEIVLCPMLYQLLFMIANMIRPRFFGLPAMPAAPRESFHCSVLFVTGIVVFLVEMFTRGGVAVQPTAKLEL</sequence>
<feature type="compositionally biased region" description="Pro residues" evidence="1">
    <location>
        <begin position="136"/>
        <end position="150"/>
    </location>
</feature>
<feature type="region of interest" description="Disordered" evidence="1">
    <location>
        <begin position="134"/>
        <end position="166"/>
    </location>
</feature>
<evidence type="ECO:0000313" key="4">
    <source>
        <dbReference type="Proteomes" id="UP001305779"/>
    </source>
</evidence>
<evidence type="ECO:0000313" key="3">
    <source>
        <dbReference type="EMBL" id="KAK4501808.1"/>
    </source>
</evidence>
<evidence type="ECO:0000256" key="2">
    <source>
        <dbReference type="SAM" id="Phobius"/>
    </source>
</evidence>
<reference evidence="3 4" key="1">
    <citation type="journal article" date="2023" name="G3 (Bethesda)">
        <title>A chromosome-level genome assembly of Zasmidium syzygii isolated from banana leaves.</title>
        <authorList>
            <person name="van Westerhoven A.C."/>
            <person name="Mehrabi R."/>
            <person name="Talebi R."/>
            <person name="Steentjes M.B.F."/>
            <person name="Corcolon B."/>
            <person name="Chong P.A."/>
            <person name="Kema G.H.J."/>
            <person name="Seidl M.F."/>
        </authorList>
    </citation>
    <scope>NUCLEOTIDE SEQUENCE [LARGE SCALE GENOMIC DNA]</scope>
    <source>
        <strain evidence="3 4">P124</strain>
    </source>
</reference>
<keyword evidence="2" id="KW-0472">Membrane</keyword>